<comment type="caution">
    <text evidence="1">The sequence shown here is derived from an EMBL/GenBank/DDBJ whole genome shotgun (WGS) entry which is preliminary data.</text>
</comment>
<sequence>MAQKSSKNLKILSKYTDGFSINQQQAFHPYQQLAPSLSNTSFSSNSQPRELAITSVPYRNRSISLKRSDLQNYQAQINSRNVEGTSQQMHPHYQHVSIDYQKSKIPLEGQLFEKPVSYGCFGGRKLVQQTVTERISLSMKCRTKQNILNQQINLNILQDIERVDAQVKVKKLQQVRKLNAKFTNQSRNSQKVEGPKNMSYVAKLQKDSMQQIVNGFANYVQRERHQQDLSQFHY</sequence>
<dbReference type="EMBL" id="RRYP01023462">
    <property type="protein sequence ID" value="TNV72232.1"/>
    <property type="molecule type" value="Genomic_DNA"/>
</dbReference>
<reference evidence="1" key="1">
    <citation type="submission" date="2019-06" db="EMBL/GenBank/DDBJ databases">
        <authorList>
            <person name="Zheng W."/>
        </authorList>
    </citation>
    <scope>NUCLEOTIDE SEQUENCE</scope>
    <source>
        <strain evidence="1">QDHG01</strain>
    </source>
</reference>
<gene>
    <name evidence="1" type="ORF">FGO68_gene9901</name>
</gene>
<proteinExistence type="predicted"/>
<protein>
    <submittedName>
        <fullName evidence="1">Uncharacterized protein</fullName>
    </submittedName>
</protein>
<organism evidence="1 2">
    <name type="scientific">Halteria grandinella</name>
    <dbReference type="NCBI Taxonomy" id="5974"/>
    <lineage>
        <taxon>Eukaryota</taxon>
        <taxon>Sar</taxon>
        <taxon>Alveolata</taxon>
        <taxon>Ciliophora</taxon>
        <taxon>Intramacronucleata</taxon>
        <taxon>Spirotrichea</taxon>
        <taxon>Stichotrichia</taxon>
        <taxon>Sporadotrichida</taxon>
        <taxon>Halteriidae</taxon>
        <taxon>Halteria</taxon>
    </lineage>
</organism>
<keyword evidence="2" id="KW-1185">Reference proteome</keyword>
<evidence type="ECO:0000313" key="2">
    <source>
        <dbReference type="Proteomes" id="UP000785679"/>
    </source>
</evidence>
<dbReference type="Proteomes" id="UP000785679">
    <property type="component" value="Unassembled WGS sequence"/>
</dbReference>
<name>A0A8J8NBY9_HALGN</name>
<dbReference type="AlphaFoldDB" id="A0A8J8NBY9"/>
<evidence type="ECO:0000313" key="1">
    <source>
        <dbReference type="EMBL" id="TNV72232.1"/>
    </source>
</evidence>
<accession>A0A8J8NBY9</accession>